<reference evidence="1" key="1">
    <citation type="submission" date="2023-07" db="EMBL/GenBank/DDBJ databases">
        <title>Mycolicibacterium sp. nov., a novel bacterial species.</title>
        <authorList>
            <person name="Cao Y."/>
        </authorList>
    </citation>
    <scope>NUCLEOTIDE SEQUENCE</scope>
    <source>
        <strain evidence="1">KC 300</strain>
    </source>
</reference>
<protein>
    <submittedName>
        <fullName evidence="1">Phosphodiesterase</fullName>
    </submittedName>
</protein>
<proteinExistence type="predicted"/>
<gene>
    <name evidence="1" type="ORF">Q2100_27335</name>
</gene>
<dbReference type="EMBL" id="JAUMSQ010000327">
    <property type="protein sequence ID" value="MDO3639486.1"/>
    <property type="molecule type" value="Genomic_DNA"/>
</dbReference>
<evidence type="ECO:0000313" key="1">
    <source>
        <dbReference type="EMBL" id="MDO3639486.1"/>
    </source>
</evidence>
<evidence type="ECO:0000313" key="2">
    <source>
        <dbReference type="Proteomes" id="UP001168823"/>
    </source>
</evidence>
<dbReference type="RefSeq" id="WP_302916574.1">
    <property type="nucleotide sequence ID" value="NZ_JAUMSQ010000327.1"/>
</dbReference>
<keyword evidence="2" id="KW-1185">Reference proteome</keyword>
<dbReference type="Proteomes" id="UP001168823">
    <property type="component" value="Unassembled WGS sequence"/>
</dbReference>
<organism evidence="1 2">
    <name type="scientific">Mycolicibacterium arseniciresistens</name>
    <dbReference type="NCBI Taxonomy" id="3062257"/>
    <lineage>
        <taxon>Bacteria</taxon>
        <taxon>Bacillati</taxon>
        <taxon>Actinomycetota</taxon>
        <taxon>Actinomycetes</taxon>
        <taxon>Mycobacteriales</taxon>
        <taxon>Mycobacteriaceae</taxon>
        <taxon>Mycolicibacterium</taxon>
    </lineage>
</organism>
<comment type="caution">
    <text evidence="1">The sequence shown here is derived from an EMBL/GenBank/DDBJ whole genome shotgun (WGS) entry which is preliminary data.</text>
</comment>
<name>A0ABT8UNY2_9MYCO</name>
<accession>A0ABT8UNY2</accession>
<sequence length="221" mass="23916">MKISDIAALPFEAGAALRHRRLFHPSGVLATGTIERVAPPNEGLPVPSGDVVGRVSKGVGLPGSLPDIVGLAWRMTPESGRPWDVLLVSTVGDGVGRVLLRPVASWSDVSFTSLMPLRYRDGLWWVRARMTTVLDVAGLPLSAAEDRIAADGLEFDIEQAAGTGEFHPLARLTLRARAPKGEDVSFDPTRNTAPGVRLFPGWLTDFREAAYRRSREGRDAE</sequence>